<keyword evidence="3" id="KW-1185">Reference proteome</keyword>
<dbReference type="EMBL" id="MKHE01000033">
    <property type="protein sequence ID" value="OWJ99751.1"/>
    <property type="molecule type" value="Genomic_DNA"/>
</dbReference>
<protein>
    <submittedName>
        <fullName evidence="2">DPP4</fullName>
    </submittedName>
</protein>
<dbReference type="Gene3D" id="2.140.10.30">
    <property type="entry name" value="Dipeptidylpeptidase IV, N-terminal domain"/>
    <property type="match status" value="1"/>
</dbReference>
<gene>
    <name evidence="2" type="ORF">Celaphus_00015837</name>
</gene>
<evidence type="ECO:0000313" key="3">
    <source>
        <dbReference type="Proteomes" id="UP000242450"/>
    </source>
</evidence>
<evidence type="ECO:0000313" key="2">
    <source>
        <dbReference type="EMBL" id="OWJ99751.1"/>
    </source>
</evidence>
<proteinExistence type="predicted"/>
<comment type="caution">
    <text evidence="2">The sequence shown here is derived from an EMBL/GenBank/DDBJ whole genome shotgun (WGS) entry which is preliminary data.</text>
</comment>
<dbReference type="InterPro" id="IPR002469">
    <property type="entry name" value="Peptidase_S9B_N"/>
</dbReference>
<organism evidence="2 3">
    <name type="scientific">Cervus elaphus hippelaphus</name>
    <name type="common">European red deer</name>
    <dbReference type="NCBI Taxonomy" id="46360"/>
    <lineage>
        <taxon>Eukaryota</taxon>
        <taxon>Metazoa</taxon>
        <taxon>Chordata</taxon>
        <taxon>Craniata</taxon>
        <taxon>Vertebrata</taxon>
        <taxon>Euteleostomi</taxon>
        <taxon>Mammalia</taxon>
        <taxon>Eutheria</taxon>
        <taxon>Laurasiatheria</taxon>
        <taxon>Artiodactyla</taxon>
        <taxon>Ruminantia</taxon>
        <taxon>Pecora</taxon>
        <taxon>Cervidae</taxon>
        <taxon>Cervinae</taxon>
        <taxon>Cervus</taxon>
    </lineage>
</organism>
<feature type="domain" description="Dipeptidylpeptidase IV N-terminal" evidence="1">
    <location>
        <begin position="32"/>
        <end position="83"/>
    </location>
</feature>
<dbReference type="SUPFAM" id="SSF82171">
    <property type="entry name" value="DPP6 N-terminal domain-like"/>
    <property type="match status" value="1"/>
</dbReference>
<evidence type="ECO:0000259" key="1">
    <source>
        <dbReference type="Pfam" id="PF00930"/>
    </source>
</evidence>
<accession>A0A212C1I4</accession>
<sequence length="92" mass="11010">MIGLEWDKSNHEYLYKQENNILLFNAEYGNSSIFLENSTFQWRHSYTASYDIYDLNKRQLITEERIPNNTQWITWSPVGHKLVSKSLFFTGK</sequence>
<dbReference type="OrthoDB" id="16520at2759"/>
<dbReference type="Pfam" id="PF00930">
    <property type="entry name" value="DPPIV_N"/>
    <property type="match status" value="1"/>
</dbReference>
<dbReference type="GO" id="GO:0006508">
    <property type="term" value="P:proteolysis"/>
    <property type="evidence" value="ECO:0007669"/>
    <property type="project" value="InterPro"/>
</dbReference>
<reference evidence="2 3" key="1">
    <citation type="journal article" date="2018" name="Mol. Genet. Genomics">
        <title>The red deer Cervus elaphus genome CerEla1.0: sequencing, annotating, genes, and chromosomes.</title>
        <authorList>
            <person name="Bana N.A."/>
            <person name="Nyiri A."/>
            <person name="Nagy J."/>
            <person name="Frank K."/>
            <person name="Nagy T."/>
            <person name="Steger V."/>
            <person name="Schiller M."/>
            <person name="Lakatos P."/>
            <person name="Sugar L."/>
            <person name="Horn P."/>
            <person name="Barta E."/>
            <person name="Orosz L."/>
        </authorList>
    </citation>
    <scope>NUCLEOTIDE SEQUENCE [LARGE SCALE GENOMIC DNA]</scope>
    <source>
        <strain evidence="2">Hungarian</strain>
    </source>
</reference>
<dbReference type="AlphaFoldDB" id="A0A212C1I4"/>
<name>A0A212C1I4_CEREH</name>
<dbReference type="Proteomes" id="UP000242450">
    <property type="component" value="Chromosome 33"/>
</dbReference>